<protein>
    <submittedName>
        <fullName evidence="1">Uncharacterized protein</fullName>
    </submittedName>
</protein>
<evidence type="ECO:0000313" key="2">
    <source>
        <dbReference type="Proteomes" id="UP000743370"/>
    </source>
</evidence>
<name>A0A8T0LA58_PHAAN</name>
<gene>
    <name evidence="1" type="ORF">HKW66_Vig0032130</name>
</gene>
<accession>A0A8T0LA58</accession>
<dbReference type="Proteomes" id="UP000743370">
    <property type="component" value="Unassembled WGS sequence"/>
</dbReference>
<dbReference type="EMBL" id="JABFOF010000001">
    <property type="protein sequence ID" value="KAG2408391.1"/>
    <property type="molecule type" value="Genomic_DNA"/>
</dbReference>
<organism evidence="1 2">
    <name type="scientific">Phaseolus angularis</name>
    <name type="common">Azuki bean</name>
    <name type="synonym">Vigna angularis</name>
    <dbReference type="NCBI Taxonomy" id="3914"/>
    <lineage>
        <taxon>Eukaryota</taxon>
        <taxon>Viridiplantae</taxon>
        <taxon>Streptophyta</taxon>
        <taxon>Embryophyta</taxon>
        <taxon>Tracheophyta</taxon>
        <taxon>Spermatophyta</taxon>
        <taxon>Magnoliopsida</taxon>
        <taxon>eudicotyledons</taxon>
        <taxon>Gunneridae</taxon>
        <taxon>Pentapetalae</taxon>
        <taxon>rosids</taxon>
        <taxon>fabids</taxon>
        <taxon>Fabales</taxon>
        <taxon>Fabaceae</taxon>
        <taxon>Papilionoideae</taxon>
        <taxon>50 kb inversion clade</taxon>
        <taxon>NPAAA clade</taxon>
        <taxon>indigoferoid/millettioid clade</taxon>
        <taxon>Phaseoleae</taxon>
        <taxon>Vigna</taxon>
    </lineage>
</organism>
<evidence type="ECO:0000313" key="1">
    <source>
        <dbReference type="EMBL" id="KAG2408391.1"/>
    </source>
</evidence>
<sequence>MDQNKSEERGEILGPVHEVVDGNLSHLVEGAVIYAVDGNNLGGRDGIKPLTPDVGAFAVTFIVTFVIKPHKLAANTIAITFAITLNPYIIGPKGHN</sequence>
<dbReference type="AlphaFoldDB" id="A0A8T0LA58"/>
<proteinExistence type="predicted"/>
<reference evidence="1 2" key="1">
    <citation type="submission" date="2020-05" db="EMBL/GenBank/DDBJ databases">
        <title>Vigna angularis (adzuki bean) Var. LongXiaoDou No. 4 denovo assembly.</title>
        <authorList>
            <person name="Xiang H."/>
        </authorList>
    </citation>
    <scope>NUCLEOTIDE SEQUENCE [LARGE SCALE GENOMIC DNA]</scope>
    <source>
        <tissue evidence="1">Leaf</tissue>
    </source>
</reference>
<comment type="caution">
    <text evidence="1">The sequence shown here is derived from an EMBL/GenBank/DDBJ whole genome shotgun (WGS) entry which is preliminary data.</text>
</comment>